<name>H1VS78_COLHI</name>
<evidence type="ECO:0000313" key="1">
    <source>
        <dbReference type="EMBL" id="CCF43085.1"/>
    </source>
</evidence>
<dbReference type="Proteomes" id="UP000007174">
    <property type="component" value="Unassembled WGS sequence"/>
</dbReference>
<dbReference type="STRING" id="759273.H1VS78"/>
<sequence>MSNGNPVPNLSVVDAFARALYRRAKTSGPDFADVSTVVRRLHTVLKHLRVESEDPDSLLNSDASSVYARQLAPLVEDCDFALKQLETILEKYGEATRLEERELDMVAMIRTKLANQKTNIDMFLDTVQLHNPSKAQRIVDEQGGNLDNIKDKVDAIAARLFARRDSGISEDDEDLWQQFRTELEKEGFSKDVLRKNKVRTRSWTGAVSKYPNRKHD</sequence>
<reference evidence="2" key="1">
    <citation type="journal article" date="2012" name="Nat. Genet.">
        <title>Lifestyle transitions in plant pathogenic Colletotrichum fungi deciphered by genome and transcriptome analyses.</title>
        <authorList>
            <person name="O'Connell R.J."/>
            <person name="Thon M.R."/>
            <person name="Hacquard S."/>
            <person name="Amyotte S.G."/>
            <person name="Kleemann J."/>
            <person name="Torres M.F."/>
            <person name="Damm U."/>
            <person name="Buiate E.A."/>
            <person name="Epstein L."/>
            <person name="Alkan N."/>
            <person name="Altmueller J."/>
            <person name="Alvarado-Balderrama L."/>
            <person name="Bauser C.A."/>
            <person name="Becker C."/>
            <person name="Birren B.W."/>
            <person name="Chen Z."/>
            <person name="Choi J."/>
            <person name="Crouch J.A."/>
            <person name="Duvick J.P."/>
            <person name="Farman M.A."/>
            <person name="Gan P."/>
            <person name="Heiman D."/>
            <person name="Henrissat B."/>
            <person name="Howard R.J."/>
            <person name="Kabbage M."/>
            <person name="Koch C."/>
            <person name="Kracher B."/>
            <person name="Kubo Y."/>
            <person name="Law A.D."/>
            <person name="Lebrun M.-H."/>
            <person name="Lee Y.-H."/>
            <person name="Miyara I."/>
            <person name="Moore N."/>
            <person name="Neumann U."/>
            <person name="Nordstroem K."/>
            <person name="Panaccione D.G."/>
            <person name="Panstruga R."/>
            <person name="Place M."/>
            <person name="Proctor R.H."/>
            <person name="Prusky D."/>
            <person name="Rech G."/>
            <person name="Reinhardt R."/>
            <person name="Rollins J.A."/>
            <person name="Rounsley S."/>
            <person name="Schardl C.L."/>
            <person name="Schwartz D.C."/>
            <person name="Shenoy N."/>
            <person name="Shirasu K."/>
            <person name="Sikhakolli U.R."/>
            <person name="Stueber K."/>
            <person name="Sukno S.A."/>
            <person name="Sweigard J.A."/>
            <person name="Takano Y."/>
            <person name="Takahara H."/>
            <person name="Trail F."/>
            <person name="van der Does H.C."/>
            <person name="Voll L.M."/>
            <person name="Will I."/>
            <person name="Young S."/>
            <person name="Zeng Q."/>
            <person name="Zhang J."/>
            <person name="Zhou S."/>
            <person name="Dickman M.B."/>
            <person name="Schulze-Lefert P."/>
            <person name="Ver Loren van Themaat E."/>
            <person name="Ma L.-J."/>
            <person name="Vaillancourt L.J."/>
        </authorList>
    </citation>
    <scope>NUCLEOTIDE SEQUENCE [LARGE SCALE GENOMIC DNA]</scope>
    <source>
        <strain evidence="2">IMI 349063</strain>
    </source>
</reference>
<evidence type="ECO:0000313" key="2">
    <source>
        <dbReference type="Proteomes" id="UP000007174"/>
    </source>
</evidence>
<dbReference type="EMBL" id="CACQ02005848">
    <property type="protein sequence ID" value="CCF43085.1"/>
    <property type="molecule type" value="Genomic_DNA"/>
</dbReference>
<dbReference type="eggNOG" id="ENOG502STQP">
    <property type="taxonomic scope" value="Eukaryota"/>
</dbReference>
<organism evidence="1 2">
    <name type="scientific">Colletotrichum higginsianum (strain IMI 349063)</name>
    <name type="common">Crucifer anthracnose fungus</name>
    <dbReference type="NCBI Taxonomy" id="759273"/>
    <lineage>
        <taxon>Eukaryota</taxon>
        <taxon>Fungi</taxon>
        <taxon>Dikarya</taxon>
        <taxon>Ascomycota</taxon>
        <taxon>Pezizomycotina</taxon>
        <taxon>Sordariomycetes</taxon>
        <taxon>Hypocreomycetidae</taxon>
        <taxon>Glomerellales</taxon>
        <taxon>Glomerellaceae</taxon>
        <taxon>Colletotrichum</taxon>
        <taxon>Colletotrichum destructivum species complex</taxon>
    </lineage>
</organism>
<protein>
    <submittedName>
        <fullName evidence="1">Uncharacterized protein</fullName>
    </submittedName>
</protein>
<proteinExistence type="predicted"/>
<dbReference type="AlphaFoldDB" id="H1VS78"/>
<accession>H1VS78</accession>
<dbReference type="HOGENOM" id="CLU_1277548_0_0_1"/>
<gene>
    <name evidence="1" type="ORF">CH063_12893</name>
</gene>
<dbReference type="VEuPathDB" id="FungiDB:CH63R_01864"/>